<reference evidence="2" key="2">
    <citation type="submission" date="2024-04" db="EMBL/GenBank/DDBJ databases">
        <authorList>
            <person name="Chen Y."/>
            <person name="Shah S."/>
            <person name="Dougan E. K."/>
            <person name="Thang M."/>
            <person name="Chan C."/>
        </authorList>
    </citation>
    <scope>NUCLEOTIDE SEQUENCE [LARGE SCALE GENOMIC DNA]</scope>
</reference>
<accession>A0A9P1D571</accession>
<dbReference type="Proteomes" id="UP001152797">
    <property type="component" value="Unassembled WGS sequence"/>
</dbReference>
<dbReference type="EMBL" id="CAMXCT020003224">
    <property type="protein sequence ID" value="CAL1156555.1"/>
    <property type="molecule type" value="Genomic_DNA"/>
</dbReference>
<evidence type="ECO:0000313" key="3">
    <source>
        <dbReference type="Proteomes" id="UP001152797"/>
    </source>
</evidence>
<reference evidence="1" key="1">
    <citation type="submission" date="2022-10" db="EMBL/GenBank/DDBJ databases">
        <authorList>
            <person name="Chen Y."/>
            <person name="Dougan E. K."/>
            <person name="Chan C."/>
            <person name="Rhodes N."/>
            <person name="Thang M."/>
        </authorList>
    </citation>
    <scope>NUCLEOTIDE SEQUENCE</scope>
</reference>
<name>A0A9P1D571_9DINO</name>
<proteinExistence type="predicted"/>
<evidence type="ECO:0000313" key="2">
    <source>
        <dbReference type="EMBL" id="CAL1156555.1"/>
    </source>
</evidence>
<comment type="caution">
    <text evidence="1">The sequence shown here is derived from an EMBL/GenBank/DDBJ whole genome shotgun (WGS) entry which is preliminary data.</text>
</comment>
<gene>
    <name evidence="1" type="ORF">C1SCF055_LOCUS29070</name>
</gene>
<protein>
    <submittedName>
        <fullName evidence="1">Uncharacterized protein</fullName>
    </submittedName>
</protein>
<dbReference type="AlphaFoldDB" id="A0A9P1D571"/>
<dbReference type="EMBL" id="CAMXCT030003224">
    <property type="protein sequence ID" value="CAL4790492.1"/>
    <property type="molecule type" value="Genomic_DNA"/>
</dbReference>
<dbReference type="EMBL" id="CAMXCT010003224">
    <property type="protein sequence ID" value="CAI4003180.1"/>
    <property type="molecule type" value="Genomic_DNA"/>
</dbReference>
<keyword evidence="3" id="KW-1185">Reference proteome</keyword>
<organism evidence="1">
    <name type="scientific">Cladocopium goreaui</name>
    <dbReference type="NCBI Taxonomy" id="2562237"/>
    <lineage>
        <taxon>Eukaryota</taxon>
        <taxon>Sar</taxon>
        <taxon>Alveolata</taxon>
        <taxon>Dinophyceae</taxon>
        <taxon>Suessiales</taxon>
        <taxon>Symbiodiniaceae</taxon>
        <taxon>Cladocopium</taxon>
    </lineage>
</organism>
<sequence length="172" mass="19099">MSLKGPTAVGKSDTAVEVAKQLQLQGRKAKCDLSVLTPFKFIEVLTLVLTSLRERSRRFLQLGIVVLQERALSALAMELLTRHGFTEIVGHVVSAARIQLLKHALQNNSSLFRSKHQNVKMLSEVLKGPNQKLPGQASGKVSVGFNTHVHDRVFVVCERQRIEKHMYFAGCG</sequence>
<evidence type="ECO:0000313" key="1">
    <source>
        <dbReference type="EMBL" id="CAI4003180.1"/>
    </source>
</evidence>